<evidence type="ECO:0000313" key="2">
    <source>
        <dbReference type="Proteomes" id="UP000034154"/>
    </source>
</evidence>
<organism evidence="1 2">
    <name type="scientific">Candidatus Uhrbacteria bacterium GW2011_GWF2_44_350</name>
    <dbReference type="NCBI Taxonomy" id="1619000"/>
    <lineage>
        <taxon>Bacteria</taxon>
        <taxon>Candidatus Uhriibacteriota</taxon>
    </lineage>
</organism>
<protein>
    <submittedName>
        <fullName evidence="1">Uncharacterized protein</fullName>
    </submittedName>
</protein>
<reference evidence="1 2" key="1">
    <citation type="journal article" date="2015" name="Nature">
        <title>rRNA introns, odd ribosomes, and small enigmatic genomes across a large radiation of phyla.</title>
        <authorList>
            <person name="Brown C.T."/>
            <person name="Hug L.A."/>
            <person name="Thomas B.C."/>
            <person name="Sharon I."/>
            <person name="Castelle C.J."/>
            <person name="Singh A."/>
            <person name="Wilkins M.J."/>
            <person name="Williams K.H."/>
            <person name="Banfield J.F."/>
        </authorList>
    </citation>
    <scope>NUCLEOTIDE SEQUENCE [LARGE SCALE GENOMIC DNA]</scope>
</reference>
<evidence type="ECO:0000313" key="1">
    <source>
        <dbReference type="EMBL" id="KKT71677.1"/>
    </source>
</evidence>
<dbReference type="Gene3D" id="3.40.50.1000">
    <property type="entry name" value="HAD superfamily/HAD-like"/>
    <property type="match status" value="1"/>
</dbReference>
<accession>A0A0G1LS38</accession>
<dbReference type="AlphaFoldDB" id="A0A0G1LS38"/>
<dbReference type="SUPFAM" id="SSF56784">
    <property type="entry name" value="HAD-like"/>
    <property type="match status" value="1"/>
</dbReference>
<gene>
    <name evidence="1" type="ORF">UW63_C0011G0008</name>
</gene>
<dbReference type="Proteomes" id="UP000034154">
    <property type="component" value="Unassembled WGS sequence"/>
</dbReference>
<sequence length="206" mass="23518">MNKNFVIFIDWYGTLNTNLFWEDLLSKPEMKAAQQRLIGSERNIFDDWMRGKYSSEEINRLMAEWAGLPYDLLWSEFVSSCQSMTFGESLKEAIAGLRLEAYVVLATGNMDCFRKFIVPALRLEEVFDRIVVSSDLGFLKTEKNGDFFTTVLSELGVPIERAVLIEDSEKSCSFFRSLGGLAYQVKNKDETISAIENLRQSVKLSS</sequence>
<comment type="caution">
    <text evidence="1">The sequence shown here is derived from an EMBL/GenBank/DDBJ whole genome shotgun (WGS) entry which is preliminary data.</text>
</comment>
<dbReference type="InterPro" id="IPR036412">
    <property type="entry name" value="HAD-like_sf"/>
</dbReference>
<dbReference type="InterPro" id="IPR023214">
    <property type="entry name" value="HAD_sf"/>
</dbReference>
<proteinExistence type="predicted"/>
<name>A0A0G1LS38_9BACT</name>
<dbReference type="EMBL" id="LCJB01000011">
    <property type="protein sequence ID" value="KKT71677.1"/>
    <property type="molecule type" value="Genomic_DNA"/>
</dbReference>